<proteinExistence type="predicted"/>
<dbReference type="EMBL" id="JACNJZ010000067">
    <property type="protein sequence ID" value="MBC8317048.1"/>
    <property type="molecule type" value="Genomic_DNA"/>
</dbReference>
<sequence length="611" mass="70331">MIELIHHYQRQVYAQNVPAKLFDKTPLLSFRPTQETCPVDVQPLHVLNTKTRTIKAIGIGAFRARHTTLYCPMHPELGSWKSTDLPRIVPPDSNVSYSVIVEIGRLRFLESRQVAEIQLILLERHCIDISASEIEHLIDRFIFYLAAVHQESNQLIKEYIKMQGGYILHIDATCEGDSPKLILSLDAVSGFVLYSVKAKSENTDDLVGFLTEIRERIGFPHAVVSDMGKGIKNAVKSVFGDILHFICHFHFLKVIGLMLFEKENTTLRNALSKAAISGDLKAMRAKLGKNFDELPINGIENFLVEPERFGKTAIASEITTYYLILSILDHGAEGDGYGFPFDQRYLNFYQRLKDAYTMIEEVTPRYSHDSQNDRAVWKLYHTIRGVVEDRSLRKTVEQYQAKLEVFSDLREAFGTTPRSVNNGLTQTKELTSLREHQKIKNAVKSFLNTLQKKNKREKDKKLAGLCNRVINKIEEYGERLFPDPLVVVLEDGKRTFFIHRTNNIVEQLFRWLNYGFRRIHGNHSVRRNLENIPEQLPLVENLKNPEYMKLVFGGEVKMAEAFSGIDVKIVREMERNHYPKKKIHSSRKIKKALRSPDFREQLLSAFQAVTE</sequence>
<dbReference type="AlphaFoldDB" id="A0A8J6TEY7"/>
<protein>
    <submittedName>
        <fullName evidence="1">Transposase</fullName>
    </submittedName>
</protein>
<evidence type="ECO:0000313" key="2">
    <source>
        <dbReference type="Proteomes" id="UP000614424"/>
    </source>
</evidence>
<name>A0A8J6TEY7_9BACT</name>
<organism evidence="1 2">
    <name type="scientific">Candidatus Desulfobia pelagia</name>
    <dbReference type="NCBI Taxonomy" id="2841692"/>
    <lineage>
        <taxon>Bacteria</taxon>
        <taxon>Pseudomonadati</taxon>
        <taxon>Thermodesulfobacteriota</taxon>
        <taxon>Desulfobulbia</taxon>
        <taxon>Desulfobulbales</taxon>
        <taxon>Desulfobulbaceae</taxon>
        <taxon>Candidatus Desulfobia</taxon>
    </lineage>
</organism>
<reference evidence="1 2" key="1">
    <citation type="submission" date="2020-08" db="EMBL/GenBank/DDBJ databases">
        <title>Bridging the membrane lipid divide: bacteria of the FCB group superphylum have the potential to synthesize archaeal ether lipids.</title>
        <authorList>
            <person name="Villanueva L."/>
            <person name="Von Meijenfeldt F.A.B."/>
            <person name="Westbye A.B."/>
            <person name="Yadav S."/>
            <person name="Hopmans E.C."/>
            <person name="Dutilh B.E."/>
            <person name="Sinninghe Damste J.S."/>
        </authorList>
    </citation>
    <scope>NUCLEOTIDE SEQUENCE [LARGE SCALE GENOMIC DNA]</scope>
    <source>
        <strain evidence="1">NIOZ-UU47</strain>
    </source>
</reference>
<evidence type="ECO:0000313" key="1">
    <source>
        <dbReference type="EMBL" id="MBC8317048.1"/>
    </source>
</evidence>
<comment type="caution">
    <text evidence="1">The sequence shown here is derived from an EMBL/GenBank/DDBJ whole genome shotgun (WGS) entry which is preliminary data.</text>
</comment>
<dbReference type="Proteomes" id="UP000614424">
    <property type="component" value="Unassembled WGS sequence"/>
</dbReference>
<accession>A0A8J6TEY7</accession>
<gene>
    <name evidence="1" type="ORF">H8E41_04020</name>
</gene>